<sequence length="104" mass="11892">MAKNKSRLYLGSFNNKKDIFHFILNSYCDESFGGLITAAKIAVKIVNNTAMIIGFTTFKLSPPTRLLSTKLTICINNNAQKNVTRCFMSFYLHFNYIYFILSES</sequence>
<evidence type="ECO:0000313" key="1">
    <source>
        <dbReference type="EMBL" id="BAF67124.1"/>
    </source>
</evidence>
<dbReference type="KEGG" id="sae:NWMN_0852"/>
<evidence type="ECO:0000313" key="2">
    <source>
        <dbReference type="Proteomes" id="UP000006386"/>
    </source>
</evidence>
<reference evidence="1 2" key="1">
    <citation type="journal article" date="2008" name="J. Bacteriol.">
        <title>Genome sequence of Staphylococcus aureus strain Newman and comparative analysis of staphylococcal genomes: polymorphism and evolution of two major pathogenicity islands.</title>
        <authorList>
            <person name="Baba T."/>
            <person name="Bae T."/>
            <person name="Schneewind O."/>
            <person name="Takeuchi F."/>
            <person name="Hiramatsu K."/>
        </authorList>
    </citation>
    <scope>NUCLEOTIDE SEQUENCE [LARGE SCALE GENOMIC DNA]</scope>
    <source>
        <strain evidence="1 2">Newman</strain>
    </source>
</reference>
<dbReference type="Proteomes" id="UP000006386">
    <property type="component" value="Chromosome"/>
</dbReference>
<accession>A0A0H3K7T6</accession>
<proteinExistence type="predicted"/>
<dbReference type="HOGENOM" id="CLU_2248427_0_0_9"/>
<name>A0A0H3K7T6_STAAE</name>
<dbReference type="AlphaFoldDB" id="A0A0H3K7T6"/>
<organism evidence="1 2">
    <name type="scientific">Staphylococcus aureus (strain Newman)</name>
    <dbReference type="NCBI Taxonomy" id="426430"/>
    <lineage>
        <taxon>Bacteria</taxon>
        <taxon>Bacillati</taxon>
        <taxon>Bacillota</taxon>
        <taxon>Bacilli</taxon>
        <taxon>Bacillales</taxon>
        <taxon>Staphylococcaceae</taxon>
        <taxon>Staphylococcus</taxon>
    </lineage>
</organism>
<protein>
    <submittedName>
        <fullName evidence="1">Uncharacterized protein</fullName>
    </submittedName>
</protein>
<dbReference type="EMBL" id="AP009351">
    <property type="protein sequence ID" value="BAF67124.1"/>
    <property type="molecule type" value="Genomic_DNA"/>
</dbReference>
<gene>
    <name evidence="1" type="ordered locus">NWMN_0852</name>
</gene>